<gene>
    <name evidence="9" type="ORF">UABAM_06243</name>
</gene>
<keyword evidence="5 6" id="KW-0408">Iron</keyword>
<dbReference type="InterPro" id="IPR012347">
    <property type="entry name" value="Ferritin-like"/>
</dbReference>
<dbReference type="EMBL" id="AP019860">
    <property type="protein sequence ID" value="BBM87828.1"/>
    <property type="molecule type" value="Genomic_DNA"/>
</dbReference>
<comment type="similarity">
    <text evidence="1 7">Belongs to the ferritin family. Prokaryotic subfamily.</text>
</comment>
<reference evidence="9 10" key="1">
    <citation type="submission" date="2019-08" db="EMBL/GenBank/DDBJ databases">
        <title>Complete genome sequence of Candidatus Uab amorphum.</title>
        <authorList>
            <person name="Shiratori T."/>
            <person name="Suzuki S."/>
            <person name="Kakizawa Y."/>
            <person name="Ishida K."/>
        </authorList>
    </citation>
    <scope>NUCLEOTIDE SEQUENCE [LARGE SCALE GENOMIC DNA]</scope>
    <source>
        <strain evidence="9 10">SRT547</strain>
    </source>
</reference>
<dbReference type="OrthoDB" id="9801481at2"/>
<dbReference type="SUPFAM" id="SSF47240">
    <property type="entry name" value="Ferritin-like"/>
    <property type="match status" value="1"/>
</dbReference>
<evidence type="ECO:0000256" key="2">
    <source>
        <dbReference type="ARBA" id="ARBA00022434"/>
    </source>
</evidence>
<name>A0A5S9ITF2_UABAM</name>
<dbReference type="InterPro" id="IPR009078">
    <property type="entry name" value="Ferritin-like_SF"/>
</dbReference>
<feature type="binding site" evidence="6">
    <location>
        <position position="53"/>
    </location>
    <ligand>
        <name>Fe cation</name>
        <dbReference type="ChEBI" id="CHEBI:24875"/>
        <label>1</label>
    </ligand>
</feature>
<dbReference type="PANTHER" id="PTHR11431">
    <property type="entry name" value="FERRITIN"/>
    <property type="match status" value="1"/>
</dbReference>
<dbReference type="RefSeq" id="WP_151971824.1">
    <property type="nucleotide sequence ID" value="NZ_AP019860.1"/>
</dbReference>
<evidence type="ECO:0000256" key="3">
    <source>
        <dbReference type="ARBA" id="ARBA00022723"/>
    </source>
</evidence>
<proteinExistence type="inferred from homology"/>
<evidence type="ECO:0000259" key="8">
    <source>
        <dbReference type="PROSITE" id="PS50905"/>
    </source>
</evidence>
<feature type="binding site" evidence="6">
    <location>
        <position position="94"/>
    </location>
    <ligand>
        <name>Fe cation</name>
        <dbReference type="ChEBI" id="CHEBI:24875"/>
        <label>1</label>
    </ligand>
</feature>
<keyword evidence="7" id="KW-0963">Cytoplasm</keyword>
<dbReference type="Proteomes" id="UP000326354">
    <property type="component" value="Chromosome"/>
</dbReference>
<dbReference type="GO" id="GO:0008198">
    <property type="term" value="F:ferrous iron binding"/>
    <property type="evidence" value="ECO:0007669"/>
    <property type="project" value="TreeGrafter"/>
</dbReference>
<dbReference type="PANTHER" id="PTHR11431:SF127">
    <property type="entry name" value="BACTERIAL NON-HEME FERRITIN"/>
    <property type="match status" value="1"/>
</dbReference>
<comment type="subcellular location">
    <subcellularLocation>
        <location evidence="7">Cytoplasm</location>
    </subcellularLocation>
</comment>
<dbReference type="CDD" id="cd01055">
    <property type="entry name" value="Nonheme_Ferritin"/>
    <property type="match status" value="1"/>
</dbReference>
<feature type="binding site" evidence="6">
    <location>
        <position position="17"/>
    </location>
    <ligand>
        <name>Fe cation</name>
        <dbReference type="ChEBI" id="CHEBI:24875"/>
        <label>1</label>
    </ligand>
</feature>
<evidence type="ECO:0000256" key="7">
    <source>
        <dbReference type="RuleBase" id="RU361145"/>
    </source>
</evidence>
<dbReference type="AlphaFoldDB" id="A0A5S9ITF2"/>
<dbReference type="EC" id="1.16.3.2" evidence="7"/>
<dbReference type="InterPro" id="IPR001519">
    <property type="entry name" value="Ferritin"/>
</dbReference>
<keyword evidence="4" id="KW-0560">Oxidoreductase</keyword>
<evidence type="ECO:0000256" key="1">
    <source>
        <dbReference type="ARBA" id="ARBA00006950"/>
    </source>
</evidence>
<dbReference type="Pfam" id="PF00210">
    <property type="entry name" value="Ferritin"/>
    <property type="match status" value="1"/>
</dbReference>
<evidence type="ECO:0000256" key="6">
    <source>
        <dbReference type="PIRSR" id="PIRSR601519-1"/>
    </source>
</evidence>
<feature type="domain" description="Ferritin-like diiron" evidence="8">
    <location>
        <begin position="1"/>
        <end position="145"/>
    </location>
</feature>
<dbReference type="KEGG" id="uam:UABAM_06243"/>
<dbReference type="InterPro" id="IPR008331">
    <property type="entry name" value="Ferritin_DPS_dom"/>
</dbReference>
<dbReference type="InterPro" id="IPR041719">
    <property type="entry name" value="Ferritin_prok"/>
</dbReference>
<sequence>MLNEKLHEALNRHMNSEFYSFYMYLSMAAYFDSMHFKGFAHWAEEQANEELGHAKKMYQYILDKGGKIVLLPIEGPPSTWDSCLAAFEDVYKHEQKVTQQINSLYEICQENKDYATQTFLHWFITEQVEEEAMSSEILERIKLAGDSNSAVLLLDNELGSRQGE</sequence>
<dbReference type="PROSITE" id="PS50905">
    <property type="entry name" value="FERRITIN_LIKE"/>
    <property type="match status" value="1"/>
</dbReference>
<organism evidence="9 10">
    <name type="scientific">Uabimicrobium amorphum</name>
    <dbReference type="NCBI Taxonomy" id="2596890"/>
    <lineage>
        <taxon>Bacteria</taxon>
        <taxon>Pseudomonadati</taxon>
        <taxon>Planctomycetota</taxon>
        <taxon>Candidatus Uabimicrobiia</taxon>
        <taxon>Candidatus Uabimicrobiales</taxon>
        <taxon>Candidatus Uabimicrobiaceae</taxon>
        <taxon>Candidatus Uabimicrobium</taxon>
    </lineage>
</organism>
<evidence type="ECO:0000256" key="4">
    <source>
        <dbReference type="ARBA" id="ARBA00023002"/>
    </source>
</evidence>
<keyword evidence="10" id="KW-1185">Reference proteome</keyword>
<keyword evidence="3 6" id="KW-0479">Metal-binding</keyword>
<accession>A0A5S9ITF2</accession>
<comment type="function">
    <text evidence="7">Iron-storage protein.</text>
</comment>
<feature type="binding site" evidence="6">
    <location>
        <position position="127"/>
    </location>
    <ligand>
        <name>Fe cation</name>
        <dbReference type="ChEBI" id="CHEBI:24875"/>
        <label>1</label>
    </ligand>
</feature>
<dbReference type="GO" id="GO:0004322">
    <property type="term" value="F:ferroxidase activity"/>
    <property type="evidence" value="ECO:0007669"/>
    <property type="project" value="TreeGrafter"/>
</dbReference>
<dbReference type="GO" id="GO:0008199">
    <property type="term" value="F:ferric iron binding"/>
    <property type="evidence" value="ECO:0007669"/>
    <property type="project" value="InterPro"/>
</dbReference>
<dbReference type="InterPro" id="IPR009040">
    <property type="entry name" value="Ferritin-like_diiron"/>
</dbReference>
<dbReference type="GO" id="GO:0006879">
    <property type="term" value="P:intracellular iron ion homeostasis"/>
    <property type="evidence" value="ECO:0007669"/>
    <property type="project" value="UniProtKB-KW"/>
</dbReference>
<evidence type="ECO:0000313" key="10">
    <source>
        <dbReference type="Proteomes" id="UP000326354"/>
    </source>
</evidence>
<dbReference type="GO" id="GO:0005829">
    <property type="term" value="C:cytosol"/>
    <property type="evidence" value="ECO:0007669"/>
    <property type="project" value="TreeGrafter"/>
</dbReference>
<comment type="catalytic activity">
    <reaction evidence="7">
        <text>4 Fe(2+) + O2 + 6 H2O = 4 iron(III) oxide-hydroxide + 12 H(+)</text>
        <dbReference type="Rhea" id="RHEA:11972"/>
        <dbReference type="ChEBI" id="CHEBI:15377"/>
        <dbReference type="ChEBI" id="CHEBI:15378"/>
        <dbReference type="ChEBI" id="CHEBI:15379"/>
        <dbReference type="ChEBI" id="CHEBI:29033"/>
        <dbReference type="ChEBI" id="CHEBI:78619"/>
        <dbReference type="EC" id="1.16.3.2"/>
    </reaction>
</comment>
<dbReference type="GO" id="GO:0042802">
    <property type="term" value="F:identical protein binding"/>
    <property type="evidence" value="ECO:0007669"/>
    <property type="project" value="UniProtKB-ARBA"/>
</dbReference>
<dbReference type="Gene3D" id="1.20.1260.10">
    <property type="match status" value="1"/>
</dbReference>
<feature type="binding site" evidence="6">
    <location>
        <position position="50"/>
    </location>
    <ligand>
        <name>Fe cation</name>
        <dbReference type="ChEBI" id="CHEBI:24875"/>
        <label>1</label>
    </ligand>
</feature>
<keyword evidence="2 7" id="KW-0409">Iron storage</keyword>
<dbReference type="GO" id="GO:0006826">
    <property type="term" value="P:iron ion transport"/>
    <property type="evidence" value="ECO:0007669"/>
    <property type="project" value="InterPro"/>
</dbReference>
<evidence type="ECO:0000256" key="5">
    <source>
        <dbReference type="ARBA" id="ARBA00023004"/>
    </source>
</evidence>
<dbReference type="FunFam" id="1.20.1260.10:FF:000001">
    <property type="entry name" value="Non-heme ferritin"/>
    <property type="match status" value="1"/>
</dbReference>
<protein>
    <recommendedName>
        <fullName evidence="7">Ferritin</fullName>
        <ecNumber evidence="7">1.16.3.2</ecNumber>
    </recommendedName>
</protein>
<evidence type="ECO:0000313" key="9">
    <source>
        <dbReference type="EMBL" id="BBM87828.1"/>
    </source>
</evidence>